<comment type="caution">
    <text evidence="3">The sequence shown here is derived from an EMBL/GenBank/DDBJ whole genome shotgun (WGS) entry which is preliminary data.</text>
</comment>
<gene>
    <name evidence="3" type="ORF">GGR31_002711</name>
</gene>
<dbReference type="InterPro" id="IPR036269">
    <property type="entry name" value="Rho_N_sf"/>
</dbReference>
<name>A0ABU1K8V3_9FLAO</name>
<feature type="domain" description="Rho termination factor-like N-terminal" evidence="2">
    <location>
        <begin position="50"/>
        <end position="76"/>
    </location>
</feature>
<dbReference type="EMBL" id="JAVDQA010000010">
    <property type="protein sequence ID" value="MDR6302034.1"/>
    <property type="molecule type" value="Genomic_DNA"/>
</dbReference>
<reference evidence="3 4" key="1">
    <citation type="submission" date="2023-07" db="EMBL/GenBank/DDBJ databases">
        <title>Genomic Encyclopedia of Type Strains, Phase IV (KMG-IV): sequencing the most valuable type-strain genomes for metagenomic binning, comparative biology and taxonomic classification.</title>
        <authorList>
            <person name="Goeker M."/>
        </authorList>
    </citation>
    <scope>NUCLEOTIDE SEQUENCE [LARGE SCALE GENOMIC DNA]</scope>
    <source>
        <strain evidence="3 4">DSM 102814</strain>
    </source>
</reference>
<dbReference type="Proteomes" id="UP001257659">
    <property type="component" value="Unassembled WGS sequence"/>
</dbReference>
<dbReference type="RefSeq" id="WP_309730158.1">
    <property type="nucleotide sequence ID" value="NZ_JAVDQA010000010.1"/>
</dbReference>
<sequence>MEKPRIKNEDQYEALRDKGYSKEKAARIANTEDAGKKGGKAHKYEEWSKDQLYDQAQKVGIEGRSKMTKKELIEALRNN</sequence>
<protein>
    <recommendedName>
        <fullName evidence="2">Rho termination factor-like N-terminal domain-containing protein</fullName>
    </recommendedName>
</protein>
<keyword evidence="4" id="KW-1185">Reference proteome</keyword>
<evidence type="ECO:0000259" key="2">
    <source>
        <dbReference type="Pfam" id="PF07498"/>
    </source>
</evidence>
<accession>A0ABU1K8V3</accession>
<evidence type="ECO:0000313" key="3">
    <source>
        <dbReference type="EMBL" id="MDR6302034.1"/>
    </source>
</evidence>
<evidence type="ECO:0000313" key="4">
    <source>
        <dbReference type="Proteomes" id="UP001257659"/>
    </source>
</evidence>
<dbReference type="InterPro" id="IPR055642">
    <property type="entry name" value="DUF7218"/>
</dbReference>
<proteinExistence type="predicted"/>
<dbReference type="Pfam" id="PF23855">
    <property type="entry name" value="DUF7218"/>
    <property type="match status" value="1"/>
</dbReference>
<organism evidence="3 4">
    <name type="scientific">Mesonia maritima</name>
    <dbReference type="NCBI Taxonomy" id="1793873"/>
    <lineage>
        <taxon>Bacteria</taxon>
        <taxon>Pseudomonadati</taxon>
        <taxon>Bacteroidota</taxon>
        <taxon>Flavobacteriia</taxon>
        <taxon>Flavobacteriales</taxon>
        <taxon>Flavobacteriaceae</taxon>
        <taxon>Mesonia</taxon>
    </lineage>
</organism>
<dbReference type="SUPFAM" id="SSF68912">
    <property type="entry name" value="Rho N-terminal domain-like"/>
    <property type="match status" value="1"/>
</dbReference>
<feature type="region of interest" description="Disordered" evidence="1">
    <location>
        <begin position="23"/>
        <end position="43"/>
    </location>
</feature>
<dbReference type="Pfam" id="PF07498">
    <property type="entry name" value="Rho_N"/>
    <property type="match status" value="1"/>
</dbReference>
<evidence type="ECO:0000256" key="1">
    <source>
        <dbReference type="SAM" id="MobiDB-lite"/>
    </source>
</evidence>
<dbReference type="InterPro" id="IPR011112">
    <property type="entry name" value="Rho-like_N"/>
</dbReference>